<accession>A0ABP1PU31</accession>
<name>A0ABP1PU31_9HEXA</name>
<dbReference type="Proteomes" id="UP001642540">
    <property type="component" value="Unassembled WGS sequence"/>
</dbReference>
<gene>
    <name evidence="3" type="ORF">ODALV1_LOCUS3813</name>
</gene>
<reference evidence="3 4" key="1">
    <citation type="submission" date="2024-08" db="EMBL/GenBank/DDBJ databases">
        <authorList>
            <person name="Cucini C."/>
            <person name="Frati F."/>
        </authorList>
    </citation>
    <scope>NUCLEOTIDE SEQUENCE [LARGE SCALE GENOMIC DNA]</scope>
</reference>
<sequence length="494" mass="55706">MCEQQQNSLCIFCLKPSPRSEATAFPYLRVLSRFLNIPPDFEQKCESICKYLGSCGDCSKPCESFSKLFFEWERKGLLLTSIAGELFDIIHRSKLVPSESRALEKSFEETLNINENVDKEYAPIKEVRQVLLEHCEREVMDSFPKVTISMEDEKKCIESELKKKKKMRVKQAATIPKTRKKLIGVKRHDLKHQATSSFQAPKIKCPLCRYRTRYRGTLSNHLTHVHKRVLAYQCHSCPVKLQTVDGFRKHMLNLHSKGFKTQKMLMSAENVSYSCFDAKWVAESEEESGLGLLVLPSSSSSSLSSTLSHVSEMKHGKNSTALESETATSNSDEKTTKELQLQSTSPSEEEKLPAEKDKQLGYGCKSCHKRYTNQRALGHHIVYQHENPVDALNEFKVGFASVIELFDHFDMHISKPKDEVTRKDLGESSPETETGTASKNQQIPDSERQILNGGCSTASLNDNDYSGPTGFDGTSNGDSNLEAVNGDLDNYSFK</sequence>
<dbReference type="InterPro" id="IPR013087">
    <property type="entry name" value="Znf_C2H2_type"/>
</dbReference>
<dbReference type="SMART" id="SM00355">
    <property type="entry name" value="ZnF_C2H2"/>
    <property type="match status" value="3"/>
</dbReference>
<evidence type="ECO:0000313" key="4">
    <source>
        <dbReference type="Proteomes" id="UP001642540"/>
    </source>
</evidence>
<protein>
    <recommendedName>
        <fullName evidence="2">C2H2-type domain-containing protein</fullName>
    </recommendedName>
</protein>
<feature type="region of interest" description="Disordered" evidence="1">
    <location>
        <begin position="306"/>
        <end position="357"/>
    </location>
</feature>
<feature type="domain" description="C2H2-type" evidence="2">
    <location>
        <begin position="364"/>
        <end position="385"/>
    </location>
</feature>
<feature type="compositionally biased region" description="Polar residues" evidence="1">
    <location>
        <begin position="429"/>
        <end position="444"/>
    </location>
</feature>
<evidence type="ECO:0000256" key="1">
    <source>
        <dbReference type="SAM" id="MobiDB-lite"/>
    </source>
</evidence>
<feature type="compositionally biased region" description="Basic and acidic residues" evidence="1">
    <location>
        <begin position="348"/>
        <end position="357"/>
    </location>
</feature>
<feature type="region of interest" description="Disordered" evidence="1">
    <location>
        <begin position="418"/>
        <end position="494"/>
    </location>
</feature>
<feature type="domain" description="C2H2-type" evidence="2">
    <location>
        <begin position="234"/>
        <end position="255"/>
    </location>
</feature>
<proteinExistence type="predicted"/>
<organism evidence="3 4">
    <name type="scientific">Orchesella dallaii</name>
    <dbReference type="NCBI Taxonomy" id="48710"/>
    <lineage>
        <taxon>Eukaryota</taxon>
        <taxon>Metazoa</taxon>
        <taxon>Ecdysozoa</taxon>
        <taxon>Arthropoda</taxon>
        <taxon>Hexapoda</taxon>
        <taxon>Collembola</taxon>
        <taxon>Entomobryomorpha</taxon>
        <taxon>Entomobryoidea</taxon>
        <taxon>Orchesellidae</taxon>
        <taxon>Orchesellinae</taxon>
        <taxon>Orchesella</taxon>
    </lineage>
</organism>
<evidence type="ECO:0000313" key="3">
    <source>
        <dbReference type="EMBL" id="CAL8077449.1"/>
    </source>
</evidence>
<feature type="compositionally biased region" description="Polar residues" evidence="1">
    <location>
        <begin position="454"/>
        <end position="479"/>
    </location>
</feature>
<dbReference type="PROSITE" id="PS00028">
    <property type="entry name" value="ZINC_FINGER_C2H2_1"/>
    <property type="match status" value="2"/>
</dbReference>
<comment type="caution">
    <text evidence="3">The sequence shown here is derived from an EMBL/GenBank/DDBJ whole genome shotgun (WGS) entry which is preliminary data.</text>
</comment>
<feature type="compositionally biased region" description="Polar residues" evidence="1">
    <location>
        <begin position="318"/>
        <end position="330"/>
    </location>
</feature>
<dbReference type="Gene3D" id="3.30.160.60">
    <property type="entry name" value="Classic Zinc Finger"/>
    <property type="match status" value="1"/>
</dbReference>
<keyword evidence="4" id="KW-1185">Reference proteome</keyword>
<evidence type="ECO:0000259" key="2">
    <source>
        <dbReference type="PROSITE" id="PS00028"/>
    </source>
</evidence>
<dbReference type="EMBL" id="CAXLJM020000013">
    <property type="protein sequence ID" value="CAL8077449.1"/>
    <property type="molecule type" value="Genomic_DNA"/>
</dbReference>